<reference evidence="4 5" key="1">
    <citation type="submission" date="2019-06" db="EMBL/GenBank/DDBJ databases">
        <title>Metagenome assembled Genome of Spiribacter salinus SL48-SHIP from the microbial mat of Salt Lake 48 (Novosibirsk region, Russia).</title>
        <authorList>
            <person name="Shipova A."/>
            <person name="Rozanov A.S."/>
            <person name="Bryanskaya A.V."/>
            <person name="Peltek S.E."/>
        </authorList>
    </citation>
    <scope>NUCLEOTIDE SEQUENCE [LARGE SCALE GENOMIC DNA]</scope>
    <source>
        <strain evidence="4">SL48-SHIP-2</strain>
    </source>
</reference>
<comment type="caution">
    <text evidence="4">The sequence shown here is derived from an EMBL/GenBank/DDBJ whole genome shotgun (WGS) entry which is preliminary data.</text>
</comment>
<dbReference type="Proteomes" id="UP000315400">
    <property type="component" value="Unassembled WGS sequence"/>
</dbReference>
<feature type="domain" description="Tip attachment protein J" evidence="2">
    <location>
        <begin position="185"/>
        <end position="351"/>
    </location>
</feature>
<dbReference type="EMBL" id="VIFK01000344">
    <property type="protein sequence ID" value="TQE96499.1"/>
    <property type="molecule type" value="Genomic_DNA"/>
</dbReference>
<name>A0A540VIB2_9GAMM</name>
<accession>A0A540VIB2</accession>
<feature type="domain" description="Rcc01698-like C-terminal" evidence="3">
    <location>
        <begin position="444"/>
        <end position="549"/>
    </location>
</feature>
<evidence type="ECO:0000313" key="5">
    <source>
        <dbReference type="Proteomes" id="UP000315400"/>
    </source>
</evidence>
<evidence type="ECO:0000313" key="4">
    <source>
        <dbReference type="EMBL" id="TQE96499.1"/>
    </source>
</evidence>
<dbReference type="AlphaFoldDB" id="A0A540VIB2"/>
<evidence type="ECO:0000259" key="2">
    <source>
        <dbReference type="Pfam" id="PF13550"/>
    </source>
</evidence>
<dbReference type="Pfam" id="PF23666">
    <property type="entry name" value="Rcc01698_C"/>
    <property type="match status" value="1"/>
</dbReference>
<evidence type="ECO:0000256" key="1">
    <source>
        <dbReference type="SAM" id="MobiDB-lite"/>
    </source>
</evidence>
<feature type="region of interest" description="Disordered" evidence="1">
    <location>
        <begin position="365"/>
        <end position="389"/>
    </location>
</feature>
<dbReference type="InterPro" id="IPR032876">
    <property type="entry name" value="J_dom"/>
</dbReference>
<organism evidence="4 5">
    <name type="scientific">Spiribacter salinus</name>
    <dbReference type="NCBI Taxonomy" id="1335746"/>
    <lineage>
        <taxon>Bacteria</taxon>
        <taxon>Pseudomonadati</taxon>
        <taxon>Pseudomonadota</taxon>
        <taxon>Gammaproteobacteria</taxon>
        <taxon>Chromatiales</taxon>
        <taxon>Ectothiorhodospiraceae</taxon>
        <taxon>Spiribacter</taxon>
    </lineage>
</organism>
<dbReference type="InterPro" id="IPR056490">
    <property type="entry name" value="Rcc01698_C"/>
</dbReference>
<dbReference type="Pfam" id="PF13550">
    <property type="entry name" value="Phage-tail_3"/>
    <property type="match status" value="1"/>
</dbReference>
<gene>
    <name evidence="4" type="ORF">FKY71_16620</name>
</gene>
<sequence>MSITPDKSNVFVWYNLESGTEYTRHDPTVGLNEVLESGKLIFEEGGVGDITNPGTSSGRKAFVDSTLQQLLVSAGGESGTGDRILILMIRDQNGDYQEAARDTVNTESVKEGVVGQIELGKGSFEKGVLRTIDNGEYVVIAAGLIGANATTLGAIVSDLAERAGLEPSEIDTSALTAEVRGYVSRDTTARSAIKQLRQLFPFDVRDAGYQLEFVPRGQDVAMTLTDEDLQAHEPGQEMPAIVKATRQSEVDMPETAEITYNDIGRRYEQNLQRRRRQAVEADGKVSIQAPIAFSATEAVRAADVVLKDAWQSQISYEATGSMQLLELEPADVVQLDTSVIQGEARIEQIDDGSPGLRRLRMIPQAAGQHSSNSEGETGDVGGGSDGAPGPTSLMLLDVPALTASGLRGGHYYALGGVTDAWDSASLIEYRGGQQASVGGADTSATFGFTVSVLGDGPTTIWDRANTLNLRLSNGALESVTELDVYNGANVLAIDTKDPETSNPSEWEILQFRDAVQEDDGSWTISHLLRGRRGTERLTGEHNAQGARVVALSDLAGVNFLQREEEDVGSVRGFAAVTSGTAPPPEPRTALEYRGRNLTPLSPVQVQGSRDGDDLTITWRRRTRRPADFIGNRKAPLEEESEAYEVDILDGSTVVRTLESTSESVTYTASQQTDDFGSAQSSVTVRVYQLSDVVGRGWPAEATV</sequence>
<evidence type="ECO:0000259" key="3">
    <source>
        <dbReference type="Pfam" id="PF23666"/>
    </source>
</evidence>
<proteinExistence type="predicted"/>
<protein>
    <submittedName>
        <fullName evidence="4">Uncharacterized protein</fullName>
    </submittedName>
</protein>